<sequence>MHVTAPFAADGRYAALPLSYHRILRLAFKYDAEDGPILEAEKRIAAASKDAQPSIRVPQHPNPARVIRLATDCNIPDVLPIAYYDLCRALDSIAPSLSPIKRVAELSQFTVEEVRRVTYGKSITEDFVRRRILNVRRTPMASISLKQTDHNRHMCRMALGDWWAWKMGDKFSTLDTLRWLEGLIQDCTTAKEICGGCRGWTVNRVSALPTAFWQHLPRAFGLTTQVPSDWGHDA</sequence>
<evidence type="ECO:0000313" key="2">
    <source>
        <dbReference type="Proteomes" id="UP000814140"/>
    </source>
</evidence>
<organism evidence="1 2">
    <name type="scientific">Artomyces pyxidatus</name>
    <dbReference type="NCBI Taxonomy" id="48021"/>
    <lineage>
        <taxon>Eukaryota</taxon>
        <taxon>Fungi</taxon>
        <taxon>Dikarya</taxon>
        <taxon>Basidiomycota</taxon>
        <taxon>Agaricomycotina</taxon>
        <taxon>Agaricomycetes</taxon>
        <taxon>Russulales</taxon>
        <taxon>Auriscalpiaceae</taxon>
        <taxon>Artomyces</taxon>
    </lineage>
</organism>
<dbReference type="EMBL" id="MU277253">
    <property type="protein sequence ID" value="KAI0057029.1"/>
    <property type="molecule type" value="Genomic_DNA"/>
</dbReference>
<evidence type="ECO:0000313" key="1">
    <source>
        <dbReference type="EMBL" id="KAI0057029.1"/>
    </source>
</evidence>
<dbReference type="Proteomes" id="UP000814140">
    <property type="component" value="Unassembled WGS sequence"/>
</dbReference>
<accession>A0ACB8SKW5</accession>
<protein>
    <submittedName>
        <fullName evidence="1">Uncharacterized protein</fullName>
    </submittedName>
</protein>
<reference evidence="1" key="2">
    <citation type="journal article" date="2022" name="New Phytol.">
        <title>Evolutionary transition to the ectomycorrhizal habit in the genomes of a hyperdiverse lineage of mushroom-forming fungi.</title>
        <authorList>
            <person name="Looney B."/>
            <person name="Miyauchi S."/>
            <person name="Morin E."/>
            <person name="Drula E."/>
            <person name="Courty P.E."/>
            <person name="Kohler A."/>
            <person name="Kuo A."/>
            <person name="LaButti K."/>
            <person name="Pangilinan J."/>
            <person name="Lipzen A."/>
            <person name="Riley R."/>
            <person name="Andreopoulos W."/>
            <person name="He G."/>
            <person name="Johnson J."/>
            <person name="Nolan M."/>
            <person name="Tritt A."/>
            <person name="Barry K.W."/>
            <person name="Grigoriev I.V."/>
            <person name="Nagy L.G."/>
            <person name="Hibbett D."/>
            <person name="Henrissat B."/>
            <person name="Matheny P.B."/>
            <person name="Labbe J."/>
            <person name="Martin F.M."/>
        </authorList>
    </citation>
    <scope>NUCLEOTIDE SEQUENCE</scope>
    <source>
        <strain evidence="1">HHB10654</strain>
    </source>
</reference>
<comment type="caution">
    <text evidence="1">The sequence shown here is derived from an EMBL/GenBank/DDBJ whole genome shotgun (WGS) entry which is preliminary data.</text>
</comment>
<name>A0ACB8SKW5_9AGAM</name>
<gene>
    <name evidence="1" type="ORF">BV25DRAFT_1920462</name>
</gene>
<reference evidence="1" key="1">
    <citation type="submission" date="2021-03" db="EMBL/GenBank/DDBJ databases">
        <authorList>
            <consortium name="DOE Joint Genome Institute"/>
            <person name="Ahrendt S."/>
            <person name="Looney B.P."/>
            <person name="Miyauchi S."/>
            <person name="Morin E."/>
            <person name="Drula E."/>
            <person name="Courty P.E."/>
            <person name="Chicoki N."/>
            <person name="Fauchery L."/>
            <person name="Kohler A."/>
            <person name="Kuo A."/>
            <person name="Labutti K."/>
            <person name="Pangilinan J."/>
            <person name="Lipzen A."/>
            <person name="Riley R."/>
            <person name="Andreopoulos W."/>
            <person name="He G."/>
            <person name="Johnson J."/>
            <person name="Barry K.W."/>
            <person name="Grigoriev I.V."/>
            <person name="Nagy L."/>
            <person name="Hibbett D."/>
            <person name="Henrissat B."/>
            <person name="Matheny P.B."/>
            <person name="Labbe J."/>
            <person name="Martin F."/>
        </authorList>
    </citation>
    <scope>NUCLEOTIDE SEQUENCE</scope>
    <source>
        <strain evidence="1">HHB10654</strain>
    </source>
</reference>
<keyword evidence="2" id="KW-1185">Reference proteome</keyword>
<proteinExistence type="predicted"/>